<dbReference type="PANTHER" id="PTHR23131">
    <property type="entry name" value="ENDORIBONUCLEASE LACTB2"/>
    <property type="match status" value="1"/>
</dbReference>
<evidence type="ECO:0000259" key="1">
    <source>
        <dbReference type="SMART" id="SM00849"/>
    </source>
</evidence>
<reference evidence="2 3" key="1">
    <citation type="submission" date="2015-10" db="EMBL/GenBank/DDBJ databases">
        <title>Erysipelothrix larvae sp. LV19 isolated from the larval gut of the rhinoceros beetle, Trypoxylus dichotomus.</title>
        <authorList>
            <person name="Lim S."/>
            <person name="Kim B.-C."/>
        </authorList>
    </citation>
    <scope>NUCLEOTIDE SEQUENCE [LARGE SCALE GENOMIC DNA]</scope>
    <source>
        <strain evidence="2 3">LV19</strain>
    </source>
</reference>
<gene>
    <name evidence="2" type="ORF">AOC36_05635</name>
</gene>
<keyword evidence="3" id="KW-1185">Reference proteome</keyword>
<dbReference type="Proteomes" id="UP000063781">
    <property type="component" value="Chromosome"/>
</dbReference>
<accession>A0A109UH01</accession>
<protein>
    <recommendedName>
        <fullName evidence="1">Metallo-beta-lactamase domain-containing protein</fullName>
    </recommendedName>
</protein>
<dbReference type="SUPFAM" id="SSF56281">
    <property type="entry name" value="Metallo-hydrolase/oxidoreductase"/>
    <property type="match status" value="1"/>
</dbReference>
<evidence type="ECO:0000313" key="2">
    <source>
        <dbReference type="EMBL" id="AMC93478.1"/>
    </source>
</evidence>
<dbReference type="RefSeq" id="WP_067632306.1">
    <property type="nucleotide sequence ID" value="NZ_CP013213.1"/>
</dbReference>
<dbReference type="InterPro" id="IPR050662">
    <property type="entry name" value="Sec-metab_biosynth-thioest"/>
</dbReference>
<organism evidence="2 3">
    <name type="scientific">Erysipelothrix larvae</name>
    <dbReference type="NCBI Taxonomy" id="1514105"/>
    <lineage>
        <taxon>Bacteria</taxon>
        <taxon>Bacillati</taxon>
        <taxon>Bacillota</taxon>
        <taxon>Erysipelotrichia</taxon>
        <taxon>Erysipelotrichales</taxon>
        <taxon>Erysipelotrichaceae</taxon>
        <taxon>Erysipelothrix</taxon>
    </lineage>
</organism>
<dbReference type="KEGG" id="erl:AOC36_05635"/>
<sequence length="237" mass="26759">MRVLKKSSFYQITFMNHLFPINCYVYEEEDSLTLIDIGTKRFTKHVLSLSKNLNKPVTRLVLTHPHRDHVAGLDYFCSSNQNPIDTFITKRDNYLLEGCFDLLDNETGPKIKGSSVKTSHKPNHFVSEGDKIGSLEVIMTPGHTPGSLSLLDRSNKVLIVGDLVQVQGGLSVAGDTRWLFPFVTMGTWSLSKCIETVEKILNYDFDYLCCGHGDVLENPKPQLERVLVRAKSKVREV</sequence>
<dbReference type="STRING" id="1514105.AOC36_05635"/>
<dbReference type="SMART" id="SM00849">
    <property type="entry name" value="Lactamase_B"/>
    <property type="match status" value="1"/>
</dbReference>
<name>A0A109UH01_9FIRM</name>
<dbReference type="EMBL" id="CP013213">
    <property type="protein sequence ID" value="AMC93478.1"/>
    <property type="molecule type" value="Genomic_DNA"/>
</dbReference>
<proteinExistence type="predicted"/>
<dbReference type="CDD" id="cd07721">
    <property type="entry name" value="yflN-like_MBL-fold"/>
    <property type="match status" value="1"/>
</dbReference>
<feature type="domain" description="Metallo-beta-lactamase" evidence="1">
    <location>
        <begin position="20"/>
        <end position="212"/>
    </location>
</feature>
<dbReference type="OrthoDB" id="9761531at2"/>
<evidence type="ECO:0000313" key="3">
    <source>
        <dbReference type="Proteomes" id="UP000063781"/>
    </source>
</evidence>
<dbReference type="InterPro" id="IPR001279">
    <property type="entry name" value="Metallo-B-lactamas"/>
</dbReference>
<dbReference type="InterPro" id="IPR036866">
    <property type="entry name" value="RibonucZ/Hydroxyglut_hydro"/>
</dbReference>
<dbReference type="Gene3D" id="3.60.15.10">
    <property type="entry name" value="Ribonuclease Z/Hydroxyacylglutathione hydrolase-like"/>
    <property type="match status" value="1"/>
</dbReference>
<dbReference type="AlphaFoldDB" id="A0A109UH01"/>
<dbReference type="Pfam" id="PF00753">
    <property type="entry name" value="Lactamase_B"/>
    <property type="match status" value="1"/>
</dbReference>